<protein>
    <submittedName>
        <fullName evidence="1">Uncharacterized protein</fullName>
    </submittedName>
</protein>
<gene>
    <name evidence="1" type="ORF">GOCE00092_LOCUS7769</name>
    <name evidence="2" type="ORF">GOCE00092_LOCUS7770</name>
    <name evidence="3" type="ORF">GOCE00092_LOCUS7773</name>
</gene>
<reference evidence="1" key="1">
    <citation type="submission" date="2021-01" db="EMBL/GenBank/DDBJ databases">
        <authorList>
            <person name="Corre E."/>
            <person name="Pelletier E."/>
            <person name="Niang G."/>
            <person name="Scheremetjew M."/>
            <person name="Finn R."/>
            <person name="Kale V."/>
            <person name="Holt S."/>
            <person name="Cochrane G."/>
            <person name="Meng A."/>
            <person name="Brown T."/>
            <person name="Cohen L."/>
        </authorList>
    </citation>
    <scope>NUCLEOTIDE SEQUENCE</scope>
    <source>
        <strain evidence="1">CCMP 410</strain>
    </source>
</reference>
<evidence type="ECO:0000313" key="2">
    <source>
        <dbReference type="EMBL" id="CAD9278861.1"/>
    </source>
</evidence>
<dbReference type="AlphaFoldDB" id="A0A6U5J116"/>
<dbReference type="EMBL" id="HBGK01015171">
    <property type="protein sequence ID" value="CAD9278864.1"/>
    <property type="molecule type" value="Transcribed_RNA"/>
</dbReference>
<dbReference type="EMBL" id="HBGK01015166">
    <property type="protein sequence ID" value="CAD9278860.1"/>
    <property type="molecule type" value="Transcribed_RNA"/>
</dbReference>
<evidence type="ECO:0000313" key="1">
    <source>
        <dbReference type="EMBL" id="CAD9278860.1"/>
    </source>
</evidence>
<evidence type="ECO:0000313" key="3">
    <source>
        <dbReference type="EMBL" id="CAD9278864.1"/>
    </source>
</evidence>
<dbReference type="EMBL" id="HBGK01015167">
    <property type="protein sequence ID" value="CAD9278861.1"/>
    <property type="molecule type" value="Transcribed_RNA"/>
</dbReference>
<accession>A0A6U5J116</accession>
<proteinExistence type="predicted"/>
<name>A0A6U5J116_9STRA</name>
<sequence length="106" mass="11795">MAFVVSTGLEDNFGLFLDPLRALDMMAPNHDSNTNSIKEVNERRKANIKNGVDAGAVSALRKQLSVIVHSGPPMLCPARSYFFSFEQVAQARLGIRRHQRSQMGHQ</sequence>
<organism evidence="1">
    <name type="scientific">Grammatophora oceanica</name>
    <dbReference type="NCBI Taxonomy" id="210454"/>
    <lineage>
        <taxon>Eukaryota</taxon>
        <taxon>Sar</taxon>
        <taxon>Stramenopiles</taxon>
        <taxon>Ochrophyta</taxon>
        <taxon>Bacillariophyta</taxon>
        <taxon>Fragilariophyceae</taxon>
        <taxon>Fragilariophycidae</taxon>
        <taxon>Rhabdonematales</taxon>
        <taxon>Grammatophoraceae</taxon>
        <taxon>Grammatophora</taxon>
    </lineage>
</organism>